<dbReference type="Proteomes" id="UP000269883">
    <property type="component" value="Chromosome"/>
</dbReference>
<evidence type="ECO:0000313" key="1">
    <source>
        <dbReference type="EMBL" id="BBD08145.1"/>
    </source>
</evidence>
<reference evidence="1 2" key="1">
    <citation type="journal article" date="2018" name="Sci. Adv.">
        <title>Multi-heme cytochromes provide a pathway for survival in energy-limited environments.</title>
        <authorList>
            <person name="Deng X."/>
            <person name="Dohmae N."/>
            <person name="Nealson K.H."/>
            <person name="Hashimoto K."/>
            <person name="Okamoto A."/>
        </authorList>
    </citation>
    <scope>NUCLEOTIDE SEQUENCE [LARGE SCALE GENOMIC DNA]</scope>
    <source>
        <strain evidence="1 2">IS5</strain>
    </source>
</reference>
<proteinExistence type="predicted"/>
<protein>
    <submittedName>
        <fullName evidence="1">Uncharacterized protein</fullName>
    </submittedName>
</protein>
<dbReference type="OrthoDB" id="5432442at2"/>
<sequence>MDTPVRPLGLIKDLLEDLGQEVSYAYDDLVFVGHNAFLFQFTGQGAFVDLYFNTQCKDAERQRLASAIIRGGVCRGLTVTPKGQYDLIENDDETISIEFS</sequence>
<keyword evidence="2" id="KW-1185">Reference proteome</keyword>
<name>A0A2Z6AY94_9BACT</name>
<accession>A0A2Z6AY94</accession>
<dbReference type="RefSeq" id="WP_126378006.1">
    <property type="nucleotide sequence ID" value="NZ_AP017378.1"/>
</dbReference>
<dbReference type="AlphaFoldDB" id="A0A2Z6AY94"/>
<gene>
    <name evidence="1" type="ORF">DFE_1419</name>
</gene>
<dbReference type="KEGG" id="dfl:DFE_1419"/>
<evidence type="ECO:0000313" key="2">
    <source>
        <dbReference type="Proteomes" id="UP000269883"/>
    </source>
</evidence>
<dbReference type="EMBL" id="AP017378">
    <property type="protein sequence ID" value="BBD08145.1"/>
    <property type="molecule type" value="Genomic_DNA"/>
</dbReference>
<organism evidence="1 2">
    <name type="scientific">Desulfovibrio ferrophilus</name>
    <dbReference type="NCBI Taxonomy" id="241368"/>
    <lineage>
        <taxon>Bacteria</taxon>
        <taxon>Pseudomonadati</taxon>
        <taxon>Thermodesulfobacteriota</taxon>
        <taxon>Desulfovibrionia</taxon>
        <taxon>Desulfovibrionales</taxon>
        <taxon>Desulfovibrionaceae</taxon>
        <taxon>Desulfovibrio</taxon>
    </lineage>
</organism>